<reference evidence="2" key="1">
    <citation type="submission" date="2018-02" db="EMBL/GenBank/DDBJ databases">
        <authorList>
            <person name="Cohen D.B."/>
            <person name="Kent A.D."/>
        </authorList>
    </citation>
    <scope>NUCLEOTIDE SEQUENCE</scope>
</reference>
<feature type="domain" description="Reverse transcriptase zinc-binding" evidence="1">
    <location>
        <begin position="120"/>
        <end position="216"/>
    </location>
</feature>
<accession>A0A2N9IX80</accession>
<dbReference type="AlphaFoldDB" id="A0A2N9IX80"/>
<gene>
    <name evidence="2" type="ORF">FSB_LOCUS56533</name>
</gene>
<organism evidence="2">
    <name type="scientific">Fagus sylvatica</name>
    <name type="common">Beechnut</name>
    <dbReference type="NCBI Taxonomy" id="28930"/>
    <lineage>
        <taxon>Eukaryota</taxon>
        <taxon>Viridiplantae</taxon>
        <taxon>Streptophyta</taxon>
        <taxon>Embryophyta</taxon>
        <taxon>Tracheophyta</taxon>
        <taxon>Spermatophyta</taxon>
        <taxon>Magnoliopsida</taxon>
        <taxon>eudicotyledons</taxon>
        <taxon>Gunneridae</taxon>
        <taxon>Pentapetalae</taxon>
        <taxon>rosids</taxon>
        <taxon>fabids</taxon>
        <taxon>Fagales</taxon>
        <taxon>Fagaceae</taxon>
        <taxon>Fagus</taxon>
    </lineage>
</organism>
<name>A0A2N9IX80_FAGSY</name>
<evidence type="ECO:0000313" key="2">
    <source>
        <dbReference type="EMBL" id="SPD28651.1"/>
    </source>
</evidence>
<evidence type="ECO:0000259" key="1">
    <source>
        <dbReference type="Pfam" id="PF13966"/>
    </source>
</evidence>
<proteinExistence type="predicted"/>
<dbReference type="Pfam" id="PF13966">
    <property type="entry name" value="zf-RVT"/>
    <property type="match status" value="1"/>
</dbReference>
<dbReference type="EMBL" id="OIVN01006239">
    <property type="protein sequence ID" value="SPD28651.1"/>
    <property type="molecule type" value="Genomic_DNA"/>
</dbReference>
<dbReference type="InterPro" id="IPR026960">
    <property type="entry name" value="RVT-Znf"/>
</dbReference>
<dbReference type="PANTHER" id="PTHR35097:SF1">
    <property type="entry name" value="GDSL ESTERASE_LIPASE"/>
    <property type="match status" value="1"/>
</dbReference>
<protein>
    <recommendedName>
        <fullName evidence="1">Reverse transcriptase zinc-binding domain-containing protein</fullName>
    </recommendedName>
</protein>
<dbReference type="InterPro" id="IPR036514">
    <property type="entry name" value="SGNH_hydro_sf"/>
</dbReference>
<sequence>MEAVIKPGASAAWRGIIAGRAILEKGLRWSVGNGTQIRIWEDRWIPTPSTYKITSPRPTSLVMHVNYVSDLIDTHSKSWRTELLDTLFFAHDVHVIKSIPISSRLPRDKQIWAGTTSGIYTVKSGYQLLCSELSSSSLGESSNPNRGNQLWRELWSLPVAAKIRIFIWRACLGILPTKASLHRCHITTEPECDRCYGHGESVTHALWSCESAKSVWQHCSLSLDFMCWVQDQSSFMDVFDTVIHHLSRDDAGLFCTIAWKIWFSRNEIRIHGIWRDPSLVFRQAASFFDEFSRCAKERVHGSRPPHQHISHWTPPMADVFKINIALCSTSTLPQVGIGILVRDHVGNVMASRCSSSLRIDTHGTMELKSFRDAVDFARDLGLFSVVFKHEFSWLHRELINDVPSNSAWGHIVEDCAENLNKAAELFNAKLSSELHSLNNNLPDARTVYIDVYHPILDFIHDPEKSGFEVANLGCCGTGRIELAVTCNKFDPFICGDIEILKRLQREVFTDVMKLRDRQDKVERIISFYKTSNGSPFQEASTVVRGEVNFLGALLMMDEVDEQSCDALSRAGIRTGIDSRFTFETTIRQKDTLAAEFVASQKGKGYLGDFSEQSLSLEKVLYKVNASDWLSAVAIPVGAQCRDVAITSNSSHQGKGLTDTSSLGPSLLNQHSGSGIGLTVRESNIVASLAQFVSGLGMQPGSDSMGHCFSTFGQVVCQLPRGVKLSLLGLHQVPKSLSQHVSLGPLTIPVGFLKRHRAPETVDEASTGAMRVSTQENVSTGSVALMLESKLDEITRIEGWIEMQKSNPKCLQWAVTMSDDSEDSFGWGMSLSGILGGPTCRDHFQAESYLKLNLGKRFSLKPGLAYVADGNSRTTALMLQSNWSI</sequence>
<dbReference type="Gene3D" id="3.40.50.1110">
    <property type="entry name" value="SGNH hydrolase"/>
    <property type="match status" value="1"/>
</dbReference>
<dbReference type="PANTHER" id="PTHR35097">
    <property type="entry name" value="GDSL ESTERASE/LIPASE"/>
    <property type="match status" value="1"/>
</dbReference>